<dbReference type="EMBL" id="MU854384">
    <property type="protein sequence ID" value="KAK4040089.1"/>
    <property type="molecule type" value="Genomic_DNA"/>
</dbReference>
<proteinExistence type="predicted"/>
<feature type="signal peptide" evidence="1">
    <location>
        <begin position="1"/>
        <end position="24"/>
    </location>
</feature>
<evidence type="ECO:0000313" key="4">
    <source>
        <dbReference type="Proteomes" id="UP001303115"/>
    </source>
</evidence>
<sequence length="271" mass="29169">MRHPFWAAAALALAVSAQQTPTTAQHVEIDIVFPRNETYRDTDVFPIVMAVQNISTIRETKGDYQIFWDIMPYSDGLIPGGILYDSGTLQILTNNTITGSTFLVAATNATKWLRENRSTGRFDRFMLQWYFEDSDREERCGGPRNGNAGRGGLMFNIQTAYAEDLYGLEGMLLDVDDIPECPQFAALVESGQNATNPECPTQKQLEGVQGNPCAVKVDQAAITSILSQASSLLAPTSTATSSTSTSSAGVGPARTVQTALAAACVLCGLAL</sequence>
<reference evidence="4" key="1">
    <citation type="journal article" date="2023" name="Mol. Phylogenet. Evol.">
        <title>Genome-scale phylogeny and comparative genomics of the fungal order Sordariales.</title>
        <authorList>
            <person name="Hensen N."/>
            <person name="Bonometti L."/>
            <person name="Westerberg I."/>
            <person name="Brannstrom I.O."/>
            <person name="Guillou S."/>
            <person name="Cros-Aarteil S."/>
            <person name="Calhoun S."/>
            <person name="Haridas S."/>
            <person name="Kuo A."/>
            <person name="Mondo S."/>
            <person name="Pangilinan J."/>
            <person name="Riley R."/>
            <person name="LaButti K."/>
            <person name="Andreopoulos B."/>
            <person name="Lipzen A."/>
            <person name="Chen C."/>
            <person name="Yan M."/>
            <person name="Daum C."/>
            <person name="Ng V."/>
            <person name="Clum A."/>
            <person name="Steindorff A."/>
            <person name="Ohm R.A."/>
            <person name="Martin F."/>
            <person name="Silar P."/>
            <person name="Natvig D.O."/>
            <person name="Lalanne C."/>
            <person name="Gautier V."/>
            <person name="Ament-Velasquez S.L."/>
            <person name="Kruys A."/>
            <person name="Hutchinson M.I."/>
            <person name="Powell A.J."/>
            <person name="Barry K."/>
            <person name="Miller A.N."/>
            <person name="Grigoriev I.V."/>
            <person name="Debuchy R."/>
            <person name="Gladieux P."/>
            <person name="Hiltunen Thoren M."/>
            <person name="Johannesson H."/>
        </authorList>
    </citation>
    <scope>NUCLEOTIDE SEQUENCE [LARGE SCALE GENOMIC DNA]</scope>
    <source>
        <strain evidence="4">CBS 284.82</strain>
    </source>
</reference>
<dbReference type="AlphaFoldDB" id="A0AAN6PFK7"/>
<keyword evidence="1" id="KW-0732">Signal</keyword>
<evidence type="ECO:0000259" key="2">
    <source>
        <dbReference type="Pfam" id="PF23584"/>
    </source>
</evidence>
<dbReference type="InterPro" id="IPR055560">
    <property type="entry name" value="DUF7136"/>
</dbReference>
<evidence type="ECO:0000313" key="3">
    <source>
        <dbReference type="EMBL" id="KAK4040089.1"/>
    </source>
</evidence>
<accession>A0AAN6PFK7</accession>
<feature type="chain" id="PRO_5043003564" description="DUF7136 domain-containing protein" evidence="1">
    <location>
        <begin position="25"/>
        <end position="271"/>
    </location>
</feature>
<keyword evidence="4" id="KW-1185">Reference proteome</keyword>
<dbReference type="Pfam" id="PF23584">
    <property type="entry name" value="DUF7136"/>
    <property type="match status" value="1"/>
</dbReference>
<gene>
    <name evidence="3" type="ORF">C8A01DRAFT_35869</name>
</gene>
<name>A0AAN6PFK7_9PEZI</name>
<dbReference type="Proteomes" id="UP001303115">
    <property type="component" value="Unassembled WGS sequence"/>
</dbReference>
<organism evidence="3 4">
    <name type="scientific">Parachaetomium inaequale</name>
    <dbReference type="NCBI Taxonomy" id="2588326"/>
    <lineage>
        <taxon>Eukaryota</taxon>
        <taxon>Fungi</taxon>
        <taxon>Dikarya</taxon>
        <taxon>Ascomycota</taxon>
        <taxon>Pezizomycotina</taxon>
        <taxon>Sordariomycetes</taxon>
        <taxon>Sordariomycetidae</taxon>
        <taxon>Sordariales</taxon>
        <taxon>Chaetomiaceae</taxon>
        <taxon>Parachaetomium</taxon>
    </lineage>
</organism>
<protein>
    <recommendedName>
        <fullName evidence="2">DUF7136 domain-containing protein</fullName>
    </recommendedName>
</protein>
<comment type="caution">
    <text evidence="3">The sequence shown here is derived from an EMBL/GenBank/DDBJ whole genome shotgun (WGS) entry which is preliminary data.</text>
</comment>
<evidence type="ECO:0000256" key="1">
    <source>
        <dbReference type="SAM" id="SignalP"/>
    </source>
</evidence>
<feature type="domain" description="DUF7136" evidence="2">
    <location>
        <begin position="23"/>
        <end position="236"/>
    </location>
</feature>